<accession>A0AAN7UYY0</accession>
<keyword evidence="3" id="KW-1185">Reference proteome</keyword>
<gene>
    <name evidence="2" type="ORF">RRF57_011353</name>
</gene>
<dbReference type="Proteomes" id="UP001305414">
    <property type="component" value="Unassembled WGS sequence"/>
</dbReference>
<comment type="caution">
    <text evidence="2">The sequence shown here is derived from an EMBL/GenBank/DDBJ whole genome shotgun (WGS) entry which is preliminary data.</text>
</comment>
<name>A0AAN7UYY0_9PEZI</name>
<evidence type="ECO:0000313" key="3">
    <source>
        <dbReference type="Proteomes" id="UP001305414"/>
    </source>
</evidence>
<reference evidence="2 3" key="1">
    <citation type="submission" date="2023-10" db="EMBL/GenBank/DDBJ databases">
        <title>Draft genome sequence of Xylaria bambusicola isolate GMP-LS, the root and basal stem rot pathogen of sugarcane in Indonesia.</title>
        <authorList>
            <person name="Selvaraj P."/>
            <person name="Muralishankar V."/>
            <person name="Muruganantham S."/>
            <person name="Sp S."/>
            <person name="Haryani S."/>
            <person name="Lau K.J.X."/>
            <person name="Naqvi N.I."/>
        </authorList>
    </citation>
    <scope>NUCLEOTIDE SEQUENCE [LARGE SCALE GENOMIC DNA]</scope>
    <source>
        <strain evidence="2">GMP-LS</strain>
    </source>
</reference>
<proteinExistence type="predicted"/>
<dbReference type="AlphaFoldDB" id="A0AAN7UYY0"/>
<organism evidence="2 3">
    <name type="scientific">Xylaria bambusicola</name>
    <dbReference type="NCBI Taxonomy" id="326684"/>
    <lineage>
        <taxon>Eukaryota</taxon>
        <taxon>Fungi</taxon>
        <taxon>Dikarya</taxon>
        <taxon>Ascomycota</taxon>
        <taxon>Pezizomycotina</taxon>
        <taxon>Sordariomycetes</taxon>
        <taxon>Xylariomycetidae</taxon>
        <taxon>Xylariales</taxon>
        <taxon>Xylariaceae</taxon>
        <taxon>Xylaria</taxon>
    </lineage>
</organism>
<evidence type="ECO:0000256" key="1">
    <source>
        <dbReference type="SAM" id="MobiDB-lite"/>
    </source>
</evidence>
<feature type="region of interest" description="Disordered" evidence="1">
    <location>
        <begin position="119"/>
        <end position="155"/>
    </location>
</feature>
<sequence length="155" mass="17291">MARATTRGGKPRIRILKATAGECCSYYFALRSAEKNYSLGLAVLERSRDEGKALPERLARHHASFALTLLKLERPDDAKRQALQAIHSDGLEGIKDWIEVLRFADAFTELLSSSQIASMSEDRSESVPVKHMSENPETGDEVFGTPHAQESRIDY</sequence>
<evidence type="ECO:0000313" key="2">
    <source>
        <dbReference type="EMBL" id="KAK5635641.1"/>
    </source>
</evidence>
<protein>
    <submittedName>
        <fullName evidence="2">Uncharacterized protein</fullName>
    </submittedName>
</protein>
<dbReference type="EMBL" id="JAWHQM010000056">
    <property type="protein sequence ID" value="KAK5635641.1"/>
    <property type="molecule type" value="Genomic_DNA"/>
</dbReference>